<keyword evidence="1" id="KW-0472">Membrane</keyword>
<gene>
    <name evidence="2" type="ORF">C492_18685</name>
</gene>
<proteinExistence type="predicted"/>
<protein>
    <submittedName>
        <fullName evidence="2">Uncharacterized protein</fullName>
    </submittedName>
</protein>
<dbReference type="PATRIC" id="fig|1227498.3.peg.3692"/>
<accession>L9WWW8</accession>
<name>L9WWW8_9EURY</name>
<keyword evidence="1" id="KW-1133">Transmembrane helix</keyword>
<feature type="transmembrane region" description="Helical" evidence="1">
    <location>
        <begin position="12"/>
        <end position="37"/>
    </location>
</feature>
<dbReference type="STRING" id="1227498.C492_18685"/>
<dbReference type="AlphaFoldDB" id="L9WWW8"/>
<dbReference type="Proteomes" id="UP000011531">
    <property type="component" value="Unassembled WGS sequence"/>
</dbReference>
<evidence type="ECO:0000313" key="2">
    <source>
        <dbReference type="EMBL" id="ELY52838.1"/>
    </source>
</evidence>
<dbReference type="EMBL" id="AOIA01000153">
    <property type="protein sequence ID" value="ELY52838.1"/>
    <property type="molecule type" value="Genomic_DNA"/>
</dbReference>
<comment type="caution">
    <text evidence="2">The sequence shown here is derived from an EMBL/GenBank/DDBJ whole genome shotgun (WGS) entry which is preliminary data.</text>
</comment>
<evidence type="ECO:0000256" key="1">
    <source>
        <dbReference type="SAM" id="Phobius"/>
    </source>
</evidence>
<dbReference type="RefSeq" id="WP_008426251.1">
    <property type="nucleotide sequence ID" value="NZ_AOIA01000153.1"/>
</dbReference>
<evidence type="ECO:0000313" key="3">
    <source>
        <dbReference type="Proteomes" id="UP000011531"/>
    </source>
</evidence>
<organism evidence="2 3">
    <name type="scientific">Natronococcus jeotgali DSM 18795</name>
    <dbReference type="NCBI Taxonomy" id="1227498"/>
    <lineage>
        <taxon>Archaea</taxon>
        <taxon>Methanobacteriati</taxon>
        <taxon>Methanobacteriota</taxon>
        <taxon>Stenosarchaea group</taxon>
        <taxon>Halobacteria</taxon>
        <taxon>Halobacteriales</taxon>
        <taxon>Natrialbaceae</taxon>
        <taxon>Natronococcus</taxon>
    </lineage>
</organism>
<keyword evidence="3" id="KW-1185">Reference proteome</keyword>
<sequence length="67" mass="7083">MGALSRLLSHLLLAGIAVIGLALVAVPLAVVTAAVLYAHVVADVVWDIRRLGRRADVSVDETVPSRR</sequence>
<keyword evidence="1" id="KW-0812">Transmembrane</keyword>
<reference evidence="2 3" key="1">
    <citation type="journal article" date="2014" name="PLoS Genet.">
        <title>Phylogenetically driven sequencing of extremely halophilic archaea reveals strategies for static and dynamic osmo-response.</title>
        <authorList>
            <person name="Becker E.A."/>
            <person name="Seitzer P.M."/>
            <person name="Tritt A."/>
            <person name="Larsen D."/>
            <person name="Krusor M."/>
            <person name="Yao A.I."/>
            <person name="Wu D."/>
            <person name="Madern D."/>
            <person name="Eisen J.A."/>
            <person name="Darling A.E."/>
            <person name="Facciotti M.T."/>
        </authorList>
    </citation>
    <scope>NUCLEOTIDE SEQUENCE [LARGE SCALE GENOMIC DNA]</scope>
    <source>
        <strain evidence="2 3">DSM 18795</strain>
    </source>
</reference>